<accession>A0A5N5GVR3</accession>
<reference evidence="1 2" key="1">
    <citation type="submission" date="2019-09" db="EMBL/GenBank/DDBJ databases">
        <authorList>
            <person name="Ou C."/>
        </authorList>
    </citation>
    <scope>NUCLEOTIDE SEQUENCE [LARGE SCALE GENOMIC DNA]</scope>
    <source>
        <strain evidence="1">S2</strain>
        <tissue evidence="1">Leaf</tissue>
    </source>
</reference>
<protein>
    <submittedName>
        <fullName evidence="1">Uncharacterized protein</fullName>
    </submittedName>
</protein>
<dbReference type="EMBL" id="SMOL01000401">
    <property type="protein sequence ID" value="KAB2619705.1"/>
    <property type="molecule type" value="Genomic_DNA"/>
</dbReference>
<reference evidence="1 2" key="3">
    <citation type="submission" date="2019-11" db="EMBL/GenBank/DDBJ databases">
        <title>A de novo genome assembly of a pear dwarfing rootstock.</title>
        <authorList>
            <person name="Wang F."/>
            <person name="Wang J."/>
            <person name="Li S."/>
            <person name="Zhang Y."/>
            <person name="Fang M."/>
            <person name="Ma L."/>
            <person name="Zhao Y."/>
            <person name="Jiang S."/>
        </authorList>
    </citation>
    <scope>NUCLEOTIDE SEQUENCE [LARGE SCALE GENOMIC DNA]</scope>
    <source>
        <strain evidence="1">S2</strain>
        <tissue evidence="1">Leaf</tissue>
    </source>
</reference>
<keyword evidence="2" id="KW-1185">Reference proteome</keyword>
<reference evidence="2" key="2">
    <citation type="submission" date="2019-10" db="EMBL/GenBank/DDBJ databases">
        <title>A de novo genome assembly of a pear dwarfing rootstock.</title>
        <authorList>
            <person name="Wang F."/>
            <person name="Wang J."/>
            <person name="Li S."/>
            <person name="Zhang Y."/>
            <person name="Fang M."/>
            <person name="Ma L."/>
            <person name="Zhao Y."/>
            <person name="Jiang S."/>
        </authorList>
    </citation>
    <scope>NUCLEOTIDE SEQUENCE [LARGE SCALE GENOMIC DNA]</scope>
</reference>
<evidence type="ECO:0000313" key="1">
    <source>
        <dbReference type="EMBL" id="KAB2619705.1"/>
    </source>
</evidence>
<comment type="caution">
    <text evidence="1">The sequence shown here is derived from an EMBL/GenBank/DDBJ whole genome shotgun (WGS) entry which is preliminary data.</text>
</comment>
<dbReference type="Proteomes" id="UP000327157">
    <property type="component" value="Chromosome 15"/>
</dbReference>
<dbReference type="AlphaFoldDB" id="A0A5N5GVR3"/>
<proteinExistence type="predicted"/>
<sequence length="81" mass="8654">MGRETISRVNNQAAAMAVVDKGAVAVVNKMSATVVKKLLLNRAAIAVAVTKFNSCWVANIPQEDSILAPGLRAQPALYRFN</sequence>
<evidence type="ECO:0000313" key="2">
    <source>
        <dbReference type="Proteomes" id="UP000327157"/>
    </source>
</evidence>
<gene>
    <name evidence="1" type="ORF">D8674_015574</name>
</gene>
<name>A0A5N5GVR3_9ROSA</name>
<organism evidence="1 2">
    <name type="scientific">Pyrus ussuriensis x Pyrus communis</name>
    <dbReference type="NCBI Taxonomy" id="2448454"/>
    <lineage>
        <taxon>Eukaryota</taxon>
        <taxon>Viridiplantae</taxon>
        <taxon>Streptophyta</taxon>
        <taxon>Embryophyta</taxon>
        <taxon>Tracheophyta</taxon>
        <taxon>Spermatophyta</taxon>
        <taxon>Magnoliopsida</taxon>
        <taxon>eudicotyledons</taxon>
        <taxon>Gunneridae</taxon>
        <taxon>Pentapetalae</taxon>
        <taxon>rosids</taxon>
        <taxon>fabids</taxon>
        <taxon>Rosales</taxon>
        <taxon>Rosaceae</taxon>
        <taxon>Amygdaloideae</taxon>
        <taxon>Maleae</taxon>
        <taxon>Pyrus</taxon>
    </lineage>
</organism>